<dbReference type="InterPro" id="IPR020806">
    <property type="entry name" value="PKS_PP-bd"/>
</dbReference>
<dbReference type="Gene3D" id="1.10.1200.10">
    <property type="entry name" value="ACP-like"/>
    <property type="match status" value="1"/>
</dbReference>
<accession>A0A0K1ZSM7</accession>
<evidence type="ECO:0000313" key="7">
    <source>
        <dbReference type="EMBL" id="CUV34462.1"/>
    </source>
</evidence>
<dbReference type="EMBL" id="LN899826">
    <property type="protein sequence ID" value="CUV40987.1"/>
    <property type="molecule type" value="Genomic_DNA"/>
</dbReference>
<dbReference type="EMBL" id="LN899824">
    <property type="protein sequence ID" value="CUV29371.1"/>
    <property type="molecule type" value="Genomic_DNA"/>
</dbReference>
<evidence type="ECO:0000256" key="1">
    <source>
        <dbReference type="ARBA" id="ARBA00022450"/>
    </source>
</evidence>
<reference evidence="11" key="1">
    <citation type="submission" date="2015-10" db="EMBL/GenBank/DDBJ databases">
        <authorList>
            <person name="Gilbert D.G."/>
        </authorList>
    </citation>
    <scope>NUCLEOTIDE SEQUENCE</scope>
    <source>
        <strain evidence="11">Phyl III-seqv23</strain>
    </source>
</reference>
<evidence type="ECO:0000313" key="9">
    <source>
        <dbReference type="EMBL" id="CUV47921.1"/>
    </source>
</evidence>
<sequence length="103" mass="10921">MNQPPSQATPLQADTVSEWLVAYLAGKLSIDPQKIDTQATFADHGVDSMIAIVMSGDLSSWARCDLNPTALYEYPSIAALAQHVSELTAGRVQQGCDLAGSEA</sequence>
<dbReference type="SUPFAM" id="SSF47336">
    <property type="entry name" value="ACP-like"/>
    <property type="match status" value="1"/>
</dbReference>
<evidence type="ECO:0000313" key="13">
    <source>
        <dbReference type="Proteomes" id="UP000262427"/>
    </source>
</evidence>
<evidence type="ECO:0000313" key="14">
    <source>
        <dbReference type="Proteomes" id="UP001164049"/>
    </source>
</evidence>
<evidence type="ECO:0000259" key="3">
    <source>
        <dbReference type="PROSITE" id="PS50075"/>
    </source>
</evidence>
<dbReference type="SMART" id="SM00823">
    <property type="entry name" value="PKS_PP"/>
    <property type="match status" value="1"/>
</dbReference>
<evidence type="ECO:0000313" key="10">
    <source>
        <dbReference type="EMBL" id="CUV58190.1"/>
    </source>
</evidence>
<evidence type="ECO:0000256" key="2">
    <source>
        <dbReference type="ARBA" id="ARBA00022553"/>
    </source>
</evidence>
<geneLocation type="plasmid" evidence="12 14">
    <name>p1</name>
</geneLocation>
<keyword evidence="2" id="KW-0597">Phosphoprotein</keyword>
<dbReference type="SMART" id="SM01294">
    <property type="entry name" value="PKS_PP_betabranch"/>
    <property type="match status" value="1"/>
</dbReference>
<dbReference type="Proteomes" id="UP000262427">
    <property type="component" value="Chromosome MP"/>
</dbReference>
<dbReference type="EMBL" id="LN899823">
    <property type="protein sequence ID" value="CUV26446.1"/>
    <property type="molecule type" value="Genomic_DNA"/>
</dbReference>
<reference evidence="13" key="3">
    <citation type="submission" date="2018-01" db="EMBL/GenBank/DDBJ databases">
        <title>Raltonia solanacearum P824 infects blueberry.</title>
        <authorList>
            <person name="Bocsanczy A.M."/>
            <person name="Norman D.J."/>
        </authorList>
    </citation>
    <scope>NUCLEOTIDE SEQUENCE [LARGE SCALE GENOMIC DNA]</scope>
    <source>
        <strain evidence="13">P824</strain>
    </source>
</reference>
<dbReference type="PATRIC" id="fig|305.92.peg.4656"/>
<dbReference type="EMBL" id="LN899825">
    <property type="protein sequence ID" value="CUV34462.1"/>
    <property type="molecule type" value="Genomic_DNA"/>
</dbReference>
<evidence type="ECO:0000313" key="8">
    <source>
        <dbReference type="EMBL" id="CUV40987.1"/>
    </source>
</evidence>
<feature type="domain" description="Carrier" evidence="3">
    <location>
        <begin position="11"/>
        <end position="88"/>
    </location>
</feature>
<proteinExistence type="predicted"/>
<name>A0A0K1ZSM7_RALSL</name>
<evidence type="ECO:0000313" key="6">
    <source>
        <dbReference type="EMBL" id="CUV29371.1"/>
    </source>
</evidence>
<reference evidence="12" key="4">
    <citation type="submission" date="2021-10" db="EMBL/GenBank/DDBJ databases">
        <title>Complete genome sequences of five Ralstonia solancearum strains isolated from sunflower.</title>
        <authorList>
            <person name="She X."/>
            <person name="He Z."/>
        </authorList>
    </citation>
    <scope>NUCLEOTIDE SEQUENCE</scope>
    <source>
        <strain evidence="12">RS638</strain>
        <plasmid evidence="12">p1</plasmid>
    </source>
</reference>
<protein>
    <submittedName>
        <fullName evidence="11 12">Acyl carrier protein</fullName>
    </submittedName>
    <submittedName>
        <fullName evidence="4">p-hydroxybenzoic acid--AMP ligase FadD22</fullName>
    </submittedName>
</protein>
<dbReference type="EMBL" id="LN899827">
    <property type="protein sequence ID" value="CUV47921.1"/>
    <property type="molecule type" value="Genomic_DNA"/>
</dbReference>
<dbReference type="EMBL" id="LN899822">
    <property type="protein sequence ID" value="CUV62651.1"/>
    <property type="molecule type" value="Genomic_DNA"/>
</dbReference>
<organism evidence="11">
    <name type="scientific">Ralstonia solanacearum</name>
    <name type="common">Pseudomonas solanacearum</name>
    <dbReference type="NCBI Taxonomy" id="305"/>
    <lineage>
        <taxon>Bacteria</taxon>
        <taxon>Pseudomonadati</taxon>
        <taxon>Pseudomonadota</taxon>
        <taxon>Betaproteobacteria</taxon>
        <taxon>Burkholderiales</taxon>
        <taxon>Burkholderiaceae</taxon>
        <taxon>Ralstonia</taxon>
        <taxon>Ralstonia solanacearum species complex</taxon>
    </lineage>
</organism>
<evidence type="ECO:0000313" key="11">
    <source>
        <dbReference type="EMBL" id="CUV62651.1"/>
    </source>
</evidence>
<dbReference type="Pfam" id="PF00550">
    <property type="entry name" value="PP-binding"/>
    <property type="match status" value="1"/>
</dbReference>
<keyword evidence="4" id="KW-0436">Ligase</keyword>
<keyword evidence="1" id="KW-0596">Phosphopantetheine</keyword>
<dbReference type="EMBL" id="LN899820">
    <property type="protein sequence ID" value="CUV58190.1"/>
    <property type="molecule type" value="Genomic_DNA"/>
</dbReference>
<dbReference type="EMBL" id="CP085044">
    <property type="protein sequence ID" value="UZF17500.1"/>
    <property type="molecule type" value="Genomic_DNA"/>
</dbReference>
<keyword evidence="12" id="KW-0614">Plasmid</keyword>
<dbReference type="GO" id="GO:0031177">
    <property type="term" value="F:phosphopantetheine binding"/>
    <property type="evidence" value="ECO:0007669"/>
    <property type="project" value="InterPro"/>
</dbReference>
<evidence type="ECO:0000313" key="5">
    <source>
        <dbReference type="EMBL" id="CUV26446.1"/>
    </source>
</evidence>
<evidence type="ECO:0000313" key="4">
    <source>
        <dbReference type="EMBL" id="AYA48970.1"/>
    </source>
</evidence>
<dbReference type="PROSITE" id="PS50075">
    <property type="entry name" value="CARRIER"/>
    <property type="match status" value="1"/>
</dbReference>
<dbReference type="GO" id="GO:0016874">
    <property type="term" value="F:ligase activity"/>
    <property type="evidence" value="ECO:0007669"/>
    <property type="project" value="UniProtKB-KW"/>
</dbReference>
<dbReference type="InterPro" id="IPR009081">
    <property type="entry name" value="PP-bd_ACP"/>
</dbReference>
<reference evidence="4" key="2">
    <citation type="submission" date="2018-01" db="EMBL/GenBank/DDBJ databases">
        <title>Ralstonia pseudosolanacearum P824 infects blueberry.</title>
        <authorList>
            <person name="Bocsanczy A.M."/>
            <person name="Norman D.J."/>
        </authorList>
    </citation>
    <scope>NUCLEOTIDE SEQUENCE</scope>
    <source>
        <strain evidence="4">P824</strain>
    </source>
</reference>
<dbReference type="InterPro" id="IPR036736">
    <property type="entry name" value="ACP-like_sf"/>
</dbReference>
<evidence type="ECO:0000313" key="12">
    <source>
        <dbReference type="EMBL" id="UZF17500.1"/>
    </source>
</evidence>
<dbReference type="EMBL" id="CP025742">
    <property type="protein sequence ID" value="AYA48970.1"/>
    <property type="molecule type" value="Genomic_DNA"/>
</dbReference>
<gene>
    <name evidence="12" type="ORF">LH706_18265</name>
    <name evidence="11" type="ORF">RD1301_v1_2500019</name>
    <name evidence="4" type="ORF">RSP824_21450</name>
    <name evidence="5" type="ORF">RUN1744_v1_1570020</name>
    <name evidence="6" type="ORF">RUN1985_v1_390013</name>
    <name evidence="10" type="ORF">RUN215_v1_1770014</name>
    <name evidence="7" type="ORF">TD1301_v1_930017</name>
    <name evidence="8" type="ORF">TF3108_v1_630020</name>
    <name evidence="9" type="ORF">TO10_v1_1240014</name>
</gene>
<dbReference type="AlphaFoldDB" id="A0A0K1ZSM7"/>